<dbReference type="EMBL" id="JADKFW010000004">
    <property type="protein sequence ID" value="MBK9716988.1"/>
    <property type="molecule type" value="Genomic_DNA"/>
</dbReference>
<organism evidence="1 2">
    <name type="scientific">Candidatus Defluviibacterium haderslevense</name>
    <dbReference type="NCBI Taxonomy" id="2981993"/>
    <lineage>
        <taxon>Bacteria</taxon>
        <taxon>Pseudomonadati</taxon>
        <taxon>Bacteroidota</taxon>
        <taxon>Saprospiria</taxon>
        <taxon>Saprospirales</taxon>
        <taxon>Saprospiraceae</taxon>
        <taxon>Candidatus Defluviibacterium</taxon>
    </lineage>
</organism>
<sequence>MKLIKLLQTFDNQQIKSFDRYLKSPYFCTDTLMEQLFSVLISTQLKKNTELDKEMTFKSLFGKIPYNDTRMRLLLSRLFKYAEAFLVQEQQMLQCKTDLLLKSYRHKSLDKLFQETMGSIDEEQKSQYPKNESFYDDQYLIAIEHYEYLVSKKRQGEFNLKDISDAMETAYIIKKLRHCCRVMHVHSVYKLETPFPFIDQILSFVAENKLYEIPVLGFYYYNYLSIIFGAKDEYFQKCLSLHQLYENHFEQDERREIYLNLLNYCIRKVNEGQSQYNATVFELYMKGLEKDFLLDQGKLSRFTYRNIAEIGINLKEYDWVNSFLERYQSKLEKNHQNSFYLLEKARVLSDQRNYHQAVALLANLSFDDHIIELSTRLERIRIFYEMEELELSQYHIESMEIYLRRKNNFGYHSEHYKAFIHFMRKILKQMNPNKLQWTALRKQIEQEEKLTGRKWLLEKVDQKILK</sequence>
<name>A0A9D7S780_9BACT</name>
<comment type="caution">
    <text evidence="1">The sequence shown here is derived from an EMBL/GenBank/DDBJ whole genome shotgun (WGS) entry which is preliminary data.</text>
</comment>
<gene>
    <name evidence="1" type="ORF">IPO85_05660</name>
</gene>
<evidence type="ECO:0000313" key="1">
    <source>
        <dbReference type="EMBL" id="MBK9716988.1"/>
    </source>
</evidence>
<protein>
    <submittedName>
        <fullName evidence="1">Uncharacterized protein</fullName>
    </submittedName>
</protein>
<dbReference type="Proteomes" id="UP000808349">
    <property type="component" value="Unassembled WGS sequence"/>
</dbReference>
<evidence type="ECO:0000313" key="2">
    <source>
        <dbReference type="Proteomes" id="UP000808349"/>
    </source>
</evidence>
<reference evidence="1 2" key="1">
    <citation type="submission" date="2020-10" db="EMBL/GenBank/DDBJ databases">
        <title>Connecting structure to function with the recovery of over 1000 high-quality activated sludge metagenome-assembled genomes encoding full-length rRNA genes using long-read sequencing.</title>
        <authorList>
            <person name="Singleton C.M."/>
            <person name="Petriglieri F."/>
            <person name="Kristensen J.M."/>
            <person name="Kirkegaard R.H."/>
            <person name="Michaelsen T.Y."/>
            <person name="Andersen M.H."/>
            <person name="Karst S.M."/>
            <person name="Dueholm M.S."/>
            <person name="Nielsen P.H."/>
            <person name="Albertsen M."/>
        </authorList>
    </citation>
    <scope>NUCLEOTIDE SEQUENCE [LARGE SCALE GENOMIC DNA]</scope>
    <source>
        <strain evidence="1">Ribe_18-Q3-R11-54_BAT3C.373</strain>
    </source>
</reference>
<proteinExistence type="predicted"/>
<accession>A0A9D7S780</accession>
<dbReference type="AlphaFoldDB" id="A0A9D7S780"/>